<gene>
    <name evidence="1" type="ORF">Cvel_5109</name>
</gene>
<dbReference type="VEuPathDB" id="CryptoDB:Cvel_5109"/>
<organism evidence="1">
    <name type="scientific">Chromera velia CCMP2878</name>
    <dbReference type="NCBI Taxonomy" id="1169474"/>
    <lineage>
        <taxon>Eukaryota</taxon>
        <taxon>Sar</taxon>
        <taxon>Alveolata</taxon>
        <taxon>Colpodellida</taxon>
        <taxon>Chromeraceae</taxon>
        <taxon>Chromera</taxon>
    </lineage>
</organism>
<proteinExistence type="predicted"/>
<evidence type="ECO:0000313" key="1">
    <source>
        <dbReference type="EMBL" id="CEM33224.1"/>
    </source>
</evidence>
<protein>
    <submittedName>
        <fullName evidence="1">Uncharacterized protein</fullName>
    </submittedName>
</protein>
<sequence>MNFLVKGAKVRLEGFQSEAGRALNGKTGEIFEEQEGERFGVRIDGVGNRSIKRANLVVVEGEGNDLVEEGGDTKPSPLSWFSVNPDSLSTEDKRAARYLFSWFPCEYLFFGSVCRAWRSLYPLAFEETEKGEGGGGGHGPDYWPLALHLHGPKITSLQAATQQDIGRTDTRAEWTQTVMDEMPIEKRGNWTFTESWVDFEKHETPARTLHLDPVIFFNDGIEISHEEIIEGELPTSQVANEFLEGLGVSGSIPRVEKFLPQADHIRLRMIITGAARGGQVKLVRRILQAALEKDRDPSRWMYHPQFMSAQRVGLEALMCVRSRAVVEAVRETVDMNYSEEAWEQILAAKCGVGDMSGWLEEKGGEVSEDHLVRMTRAAAGGGEYPRASFAR</sequence>
<name>A0A0G4GRP3_9ALVE</name>
<dbReference type="EMBL" id="CDMZ01001480">
    <property type="protein sequence ID" value="CEM33224.1"/>
    <property type="molecule type" value="Genomic_DNA"/>
</dbReference>
<accession>A0A0G4GRP3</accession>
<reference evidence="1" key="1">
    <citation type="submission" date="2014-11" db="EMBL/GenBank/DDBJ databases">
        <authorList>
            <person name="Otto D Thomas"/>
            <person name="Naeem Raeece"/>
        </authorList>
    </citation>
    <scope>NUCLEOTIDE SEQUENCE</scope>
</reference>
<dbReference type="AlphaFoldDB" id="A0A0G4GRP3"/>